<dbReference type="EMBL" id="MAJU01000021">
    <property type="protein sequence ID" value="OCH19259.1"/>
    <property type="molecule type" value="Genomic_DNA"/>
</dbReference>
<dbReference type="RefSeq" id="WP_065611794.1">
    <property type="nucleotide sequence ID" value="NZ_CAWMPN010000021.1"/>
</dbReference>
<dbReference type="STRING" id="688.A6E04_16835"/>
<accession>A0A1B9NW25</accession>
<comment type="caution">
    <text evidence="1">The sequence shown here is derived from an EMBL/GenBank/DDBJ whole genome shotgun (WGS) entry which is preliminary data.</text>
</comment>
<dbReference type="OrthoDB" id="9945119at2"/>
<evidence type="ECO:0000313" key="2">
    <source>
        <dbReference type="Proteomes" id="UP000093523"/>
    </source>
</evidence>
<dbReference type="AlphaFoldDB" id="A0A1B9NW25"/>
<organism evidence="1 2">
    <name type="scientific">Aliivibrio logei</name>
    <name type="common">Vibrio logei</name>
    <dbReference type="NCBI Taxonomy" id="688"/>
    <lineage>
        <taxon>Bacteria</taxon>
        <taxon>Pseudomonadati</taxon>
        <taxon>Pseudomonadota</taxon>
        <taxon>Gammaproteobacteria</taxon>
        <taxon>Vibrionales</taxon>
        <taxon>Vibrionaceae</taxon>
        <taxon>Aliivibrio</taxon>
    </lineage>
</organism>
<sequence>MSEIIEQIEWLKRQFSSEAKKVRTNARERINYTYYKRVIENTKRKHPNDPLLDGLDVLLFEFYMLAEEYNG</sequence>
<dbReference type="Proteomes" id="UP000093523">
    <property type="component" value="Unassembled WGS sequence"/>
</dbReference>
<reference evidence="1 2" key="1">
    <citation type="submission" date="2016-06" db="EMBL/GenBank/DDBJ databases">
        <authorList>
            <person name="Kjaerup R.B."/>
            <person name="Dalgaard T.S."/>
            <person name="Juul-Madsen H.R."/>
        </authorList>
    </citation>
    <scope>NUCLEOTIDE SEQUENCE [LARGE SCALE GENOMIC DNA]</scope>
    <source>
        <strain evidence="1 2">1S159</strain>
    </source>
</reference>
<evidence type="ECO:0008006" key="3">
    <source>
        <dbReference type="Google" id="ProtNLM"/>
    </source>
</evidence>
<evidence type="ECO:0000313" key="1">
    <source>
        <dbReference type="EMBL" id="OCH19259.1"/>
    </source>
</evidence>
<gene>
    <name evidence="1" type="ORF">A6E04_16835</name>
</gene>
<proteinExistence type="predicted"/>
<name>A0A1B9NW25_ALILO</name>
<protein>
    <recommendedName>
        <fullName evidence="3">Phage protein</fullName>
    </recommendedName>
</protein>